<dbReference type="Proteomes" id="UP001500552">
    <property type="component" value="Unassembled WGS sequence"/>
</dbReference>
<sequence length="262" mass="29024">MKTFPTVKTRRLLLILSVLLASCHDDEIDFPQPSECKLTEVSFYENGVSDGSATKVEYDSQGYVTKVTEVEGMPSELVEASTFSYNASHQLVREDYIWDSGRIEGYKTHTYNPDGALAQTVDHRDGSGLRTETYTYDTNGRVTEIAEAGDGSSSKRTFAYIGNSENISRVTHHDGNGQVVGTTTYEDYDNNLNVIYAAKGMLTVGVSRNNPGKETSVHVSQQDEITHYTYQYNSSGFVTEMEETREGEAGAHQSVYTYSGCD</sequence>
<keyword evidence="1" id="KW-0732">Signal</keyword>
<evidence type="ECO:0000313" key="3">
    <source>
        <dbReference type="Proteomes" id="UP001500552"/>
    </source>
</evidence>
<dbReference type="PROSITE" id="PS51257">
    <property type="entry name" value="PROKAR_LIPOPROTEIN"/>
    <property type="match status" value="1"/>
</dbReference>
<evidence type="ECO:0008006" key="4">
    <source>
        <dbReference type="Google" id="ProtNLM"/>
    </source>
</evidence>
<evidence type="ECO:0000256" key="1">
    <source>
        <dbReference type="SAM" id="SignalP"/>
    </source>
</evidence>
<proteinExistence type="predicted"/>
<name>A0ABP8M4M0_9BACT</name>
<comment type="caution">
    <text evidence="2">The sequence shown here is derived from an EMBL/GenBank/DDBJ whole genome shotgun (WGS) entry which is preliminary data.</text>
</comment>
<reference evidence="3" key="1">
    <citation type="journal article" date="2019" name="Int. J. Syst. Evol. Microbiol.">
        <title>The Global Catalogue of Microorganisms (GCM) 10K type strain sequencing project: providing services to taxonomists for standard genome sequencing and annotation.</title>
        <authorList>
            <consortium name="The Broad Institute Genomics Platform"/>
            <consortium name="The Broad Institute Genome Sequencing Center for Infectious Disease"/>
            <person name="Wu L."/>
            <person name="Ma J."/>
        </authorList>
    </citation>
    <scope>NUCLEOTIDE SEQUENCE [LARGE SCALE GENOMIC DNA]</scope>
    <source>
        <strain evidence="3">JCM 17926</strain>
    </source>
</reference>
<feature type="chain" id="PRO_5045557904" description="YD repeat-containing protein" evidence="1">
    <location>
        <begin position="24"/>
        <end position="262"/>
    </location>
</feature>
<organism evidence="2 3">
    <name type="scientific">Pontibacter saemangeumensis</name>
    <dbReference type="NCBI Taxonomy" id="1084525"/>
    <lineage>
        <taxon>Bacteria</taxon>
        <taxon>Pseudomonadati</taxon>
        <taxon>Bacteroidota</taxon>
        <taxon>Cytophagia</taxon>
        <taxon>Cytophagales</taxon>
        <taxon>Hymenobacteraceae</taxon>
        <taxon>Pontibacter</taxon>
    </lineage>
</organism>
<dbReference type="Gene3D" id="2.180.10.10">
    <property type="entry name" value="RHS repeat-associated core"/>
    <property type="match status" value="1"/>
</dbReference>
<dbReference type="RefSeq" id="WP_345162417.1">
    <property type="nucleotide sequence ID" value="NZ_BAABHC010000031.1"/>
</dbReference>
<accession>A0ABP8M4M0</accession>
<feature type="signal peptide" evidence="1">
    <location>
        <begin position="1"/>
        <end position="23"/>
    </location>
</feature>
<evidence type="ECO:0000313" key="2">
    <source>
        <dbReference type="EMBL" id="GAA4443182.1"/>
    </source>
</evidence>
<dbReference type="EMBL" id="BAABHC010000031">
    <property type="protein sequence ID" value="GAA4443182.1"/>
    <property type="molecule type" value="Genomic_DNA"/>
</dbReference>
<protein>
    <recommendedName>
        <fullName evidence="4">YD repeat-containing protein</fullName>
    </recommendedName>
</protein>
<gene>
    <name evidence="2" type="ORF">GCM10023188_43720</name>
</gene>
<keyword evidence="3" id="KW-1185">Reference proteome</keyword>